<comment type="similarity">
    <text evidence="1">Belongs to the peptidase A1 family.</text>
</comment>
<feature type="domain" description="Peptidase A1" evidence="5">
    <location>
        <begin position="82"/>
        <end position="170"/>
    </location>
</feature>
<proteinExistence type="inferred from homology"/>
<evidence type="ECO:0000256" key="2">
    <source>
        <dbReference type="ARBA" id="ARBA00022670"/>
    </source>
</evidence>
<dbReference type="InterPro" id="IPR021109">
    <property type="entry name" value="Peptidase_aspartic_dom_sf"/>
</dbReference>
<reference evidence="6" key="2">
    <citation type="submission" date="2015-07" db="EMBL/GenBank/DDBJ databases">
        <authorList>
            <person name="Noorani M."/>
        </authorList>
    </citation>
    <scope>NUCLEOTIDE SEQUENCE</scope>
    <source>
        <strain evidence="6">Yugu1</strain>
    </source>
</reference>
<name>A0A368S5T2_SETIT</name>
<dbReference type="SUPFAM" id="SSF50630">
    <property type="entry name" value="Acid proteases"/>
    <property type="match status" value="1"/>
</dbReference>
<evidence type="ECO:0000313" key="6">
    <source>
        <dbReference type="EMBL" id="RCV37796.1"/>
    </source>
</evidence>
<dbReference type="Gene3D" id="2.40.70.10">
    <property type="entry name" value="Acid Proteases"/>
    <property type="match status" value="1"/>
</dbReference>
<evidence type="ECO:0000256" key="4">
    <source>
        <dbReference type="SAM" id="SignalP"/>
    </source>
</evidence>
<keyword evidence="3" id="KW-0378">Hydrolase</keyword>
<gene>
    <name evidence="6" type="ORF">SETIT_8G090800v2</name>
</gene>
<dbReference type="PROSITE" id="PS51767">
    <property type="entry name" value="PEPTIDASE_A1"/>
    <property type="match status" value="1"/>
</dbReference>
<keyword evidence="2" id="KW-0645">Protease</keyword>
<dbReference type="PANTHER" id="PTHR47967:SF20">
    <property type="entry name" value="OS01G0696800 PROTEIN"/>
    <property type="match status" value="1"/>
</dbReference>
<evidence type="ECO:0000256" key="3">
    <source>
        <dbReference type="ARBA" id="ARBA00022801"/>
    </source>
</evidence>
<dbReference type="InterPro" id="IPR051708">
    <property type="entry name" value="Plant_Aspart_Prot_A1"/>
</dbReference>
<dbReference type="STRING" id="4555.A0A368S5T2"/>
<sequence length="170" mass="17956">MAAKVALLTLVMIFLLAASLAYAKPCGFRATMTCRDLSINFTRATHKSHERLSMLAARFDVATGGSVSPQAPLRLDAGGATYDMTFSIGTLPQKLVALADTGSDLIWTKCGACLQCLPQGTPSYYPNKSSSFSKLPCSTLLCAVVASESLAVCGAGGAESYYRYSYVIVS</sequence>
<reference evidence="6" key="1">
    <citation type="journal article" date="2012" name="Nat. Biotechnol.">
        <title>Reference genome sequence of the model plant Setaria.</title>
        <authorList>
            <person name="Bennetzen J.L."/>
            <person name="Schmutz J."/>
            <person name="Wang H."/>
            <person name="Percifield R."/>
            <person name="Hawkins J."/>
            <person name="Pontaroli A.C."/>
            <person name="Estep M."/>
            <person name="Feng L."/>
            <person name="Vaughn J.N."/>
            <person name="Grimwood J."/>
            <person name="Jenkins J."/>
            <person name="Barry K."/>
            <person name="Lindquist E."/>
            <person name="Hellsten U."/>
            <person name="Deshpande S."/>
            <person name="Wang X."/>
            <person name="Wu X."/>
            <person name="Mitros T."/>
            <person name="Triplett J."/>
            <person name="Yang X."/>
            <person name="Ye C.Y."/>
            <person name="Mauro-Herrera M."/>
            <person name="Wang L."/>
            <person name="Li P."/>
            <person name="Sharma M."/>
            <person name="Sharma R."/>
            <person name="Ronald P.C."/>
            <person name="Panaud O."/>
            <person name="Kellogg E.A."/>
            <person name="Brutnell T.P."/>
            <person name="Doust A.N."/>
            <person name="Tuskan G.A."/>
            <person name="Rokhsar D."/>
            <person name="Devos K.M."/>
        </authorList>
    </citation>
    <scope>NUCLEOTIDE SEQUENCE [LARGE SCALE GENOMIC DNA]</scope>
    <source>
        <strain evidence="6">Yugu1</strain>
    </source>
</reference>
<evidence type="ECO:0000259" key="5">
    <source>
        <dbReference type="PROSITE" id="PS51767"/>
    </source>
</evidence>
<dbReference type="EMBL" id="CM003535">
    <property type="protein sequence ID" value="RCV37796.1"/>
    <property type="molecule type" value="Genomic_DNA"/>
</dbReference>
<dbReference type="OrthoDB" id="2747330at2759"/>
<accession>A0A368S5T2</accession>
<dbReference type="GO" id="GO:0008233">
    <property type="term" value="F:peptidase activity"/>
    <property type="evidence" value="ECO:0007669"/>
    <property type="project" value="UniProtKB-KW"/>
</dbReference>
<dbReference type="InterPro" id="IPR032861">
    <property type="entry name" value="TAXi_N"/>
</dbReference>
<organism evidence="6">
    <name type="scientific">Setaria italica</name>
    <name type="common">Foxtail millet</name>
    <name type="synonym">Panicum italicum</name>
    <dbReference type="NCBI Taxonomy" id="4555"/>
    <lineage>
        <taxon>Eukaryota</taxon>
        <taxon>Viridiplantae</taxon>
        <taxon>Streptophyta</taxon>
        <taxon>Embryophyta</taxon>
        <taxon>Tracheophyta</taxon>
        <taxon>Spermatophyta</taxon>
        <taxon>Magnoliopsida</taxon>
        <taxon>Liliopsida</taxon>
        <taxon>Poales</taxon>
        <taxon>Poaceae</taxon>
        <taxon>PACMAD clade</taxon>
        <taxon>Panicoideae</taxon>
        <taxon>Panicodae</taxon>
        <taxon>Paniceae</taxon>
        <taxon>Cenchrinae</taxon>
        <taxon>Setaria</taxon>
    </lineage>
</organism>
<dbReference type="Pfam" id="PF14543">
    <property type="entry name" value="TAXi_N"/>
    <property type="match status" value="1"/>
</dbReference>
<feature type="chain" id="PRO_5016597040" description="Peptidase A1 domain-containing protein" evidence="4">
    <location>
        <begin position="24"/>
        <end position="170"/>
    </location>
</feature>
<evidence type="ECO:0000256" key="1">
    <source>
        <dbReference type="ARBA" id="ARBA00007447"/>
    </source>
</evidence>
<protein>
    <recommendedName>
        <fullName evidence="5">Peptidase A1 domain-containing protein</fullName>
    </recommendedName>
</protein>
<dbReference type="AlphaFoldDB" id="A0A368S5T2"/>
<feature type="signal peptide" evidence="4">
    <location>
        <begin position="1"/>
        <end position="23"/>
    </location>
</feature>
<dbReference type="PANTHER" id="PTHR47967">
    <property type="entry name" value="OS07G0603500 PROTEIN-RELATED"/>
    <property type="match status" value="1"/>
</dbReference>
<dbReference type="GO" id="GO:0006508">
    <property type="term" value="P:proteolysis"/>
    <property type="evidence" value="ECO:0007669"/>
    <property type="project" value="UniProtKB-KW"/>
</dbReference>
<keyword evidence="4" id="KW-0732">Signal</keyword>
<dbReference type="InterPro" id="IPR033121">
    <property type="entry name" value="PEPTIDASE_A1"/>
</dbReference>